<organism evidence="2 3">
    <name type="scientific">Musa balbisiana</name>
    <name type="common">Banana</name>
    <dbReference type="NCBI Taxonomy" id="52838"/>
    <lineage>
        <taxon>Eukaryota</taxon>
        <taxon>Viridiplantae</taxon>
        <taxon>Streptophyta</taxon>
        <taxon>Embryophyta</taxon>
        <taxon>Tracheophyta</taxon>
        <taxon>Spermatophyta</taxon>
        <taxon>Magnoliopsida</taxon>
        <taxon>Liliopsida</taxon>
        <taxon>Zingiberales</taxon>
        <taxon>Musaceae</taxon>
        <taxon>Musa</taxon>
    </lineage>
</organism>
<protein>
    <submittedName>
        <fullName evidence="2">Uncharacterized protein</fullName>
    </submittedName>
</protein>
<name>A0A4S8J381_MUSBA</name>
<dbReference type="EMBL" id="PYDT01000007">
    <property type="protein sequence ID" value="THU55489.1"/>
    <property type="molecule type" value="Genomic_DNA"/>
</dbReference>
<keyword evidence="3" id="KW-1185">Reference proteome</keyword>
<evidence type="ECO:0000313" key="3">
    <source>
        <dbReference type="Proteomes" id="UP000317650"/>
    </source>
</evidence>
<accession>A0A4S8J381</accession>
<dbReference type="Proteomes" id="UP000317650">
    <property type="component" value="Chromosome 11"/>
</dbReference>
<dbReference type="AlphaFoldDB" id="A0A4S8J381"/>
<evidence type="ECO:0000313" key="2">
    <source>
        <dbReference type="EMBL" id="THU55489.1"/>
    </source>
</evidence>
<gene>
    <name evidence="2" type="ORF">C4D60_Mb11t07110</name>
</gene>
<proteinExistence type="predicted"/>
<sequence length="81" mass="9197">MSKPGFTKKIAKWHAGIVPIMSREREMKRKWFRTSAQLEQKPDHAKSSRPGPAVMSGSSRKCFSLLHKQPCDFIVATDEPV</sequence>
<comment type="caution">
    <text evidence="2">The sequence shown here is derived from an EMBL/GenBank/DDBJ whole genome shotgun (WGS) entry which is preliminary data.</text>
</comment>
<evidence type="ECO:0000256" key="1">
    <source>
        <dbReference type="SAM" id="MobiDB-lite"/>
    </source>
</evidence>
<feature type="region of interest" description="Disordered" evidence="1">
    <location>
        <begin position="35"/>
        <end position="56"/>
    </location>
</feature>
<reference evidence="2 3" key="1">
    <citation type="journal article" date="2019" name="Nat. Plants">
        <title>Genome sequencing of Musa balbisiana reveals subgenome evolution and function divergence in polyploid bananas.</title>
        <authorList>
            <person name="Yao X."/>
        </authorList>
    </citation>
    <scope>NUCLEOTIDE SEQUENCE [LARGE SCALE GENOMIC DNA]</scope>
    <source>
        <strain evidence="3">cv. DH-PKW</strain>
        <tissue evidence="2">Leaves</tissue>
    </source>
</reference>